<proteinExistence type="predicted"/>
<feature type="transmembrane region" description="Helical" evidence="1">
    <location>
        <begin position="79"/>
        <end position="97"/>
    </location>
</feature>
<protein>
    <submittedName>
        <fullName evidence="2">Uncharacterized protein</fullName>
    </submittedName>
</protein>
<keyword evidence="1" id="KW-0812">Transmembrane</keyword>
<dbReference type="AlphaFoldDB" id="A0A7C8ZJ68"/>
<dbReference type="EMBL" id="GISG01132142">
    <property type="protein sequence ID" value="MBA4643155.1"/>
    <property type="molecule type" value="Transcribed_RNA"/>
</dbReference>
<evidence type="ECO:0000256" key="1">
    <source>
        <dbReference type="SAM" id="Phobius"/>
    </source>
</evidence>
<name>A0A7C8ZJ68_OPUST</name>
<sequence length="103" mass="11309">MSNIEPPSASSFSGSSSTSLFDFGVPGQNWFRSKLNVLLDFLPSFDSLSLLSPDDSFLAAFLCSLLSLWDLAISFFNPILISCLNSFIFSFASASFIRMHSFS</sequence>
<keyword evidence="1" id="KW-0472">Membrane</keyword>
<reference evidence="2" key="2">
    <citation type="submission" date="2020-07" db="EMBL/GenBank/DDBJ databases">
        <authorList>
            <person name="Vera ALvarez R."/>
            <person name="Arias-Moreno D.M."/>
            <person name="Jimenez-Jacinto V."/>
            <person name="Jimenez-Bremont J.F."/>
            <person name="Swaminathan K."/>
            <person name="Moose S.P."/>
            <person name="Guerrero-Gonzalez M.L."/>
            <person name="Marino-Ramirez L."/>
            <person name="Landsman D."/>
            <person name="Rodriguez-Kessler M."/>
            <person name="Delgado-Sanchez P."/>
        </authorList>
    </citation>
    <scope>NUCLEOTIDE SEQUENCE</scope>
    <source>
        <tissue evidence="2">Cladode</tissue>
    </source>
</reference>
<accession>A0A7C8ZJ68</accession>
<organism evidence="2">
    <name type="scientific">Opuntia streptacantha</name>
    <name type="common">Prickly pear cactus</name>
    <name type="synonym">Opuntia cardona</name>
    <dbReference type="NCBI Taxonomy" id="393608"/>
    <lineage>
        <taxon>Eukaryota</taxon>
        <taxon>Viridiplantae</taxon>
        <taxon>Streptophyta</taxon>
        <taxon>Embryophyta</taxon>
        <taxon>Tracheophyta</taxon>
        <taxon>Spermatophyta</taxon>
        <taxon>Magnoliopsida</taxon>
        <taxon>eudicotyledons</taxon>
        <taxon>Gunneridae</taxon>
        <taxon>Pentapetalae</taxon>
        <taxon>Caryophyllales</taxon>
        <taxon>Cactineae</taxon>
        <taxon>Cactaceae</taxon>
        <taxon>Opuntioideae</taxon>
        <taxon>Opuntia</taxon>
    </lineage>
</organism>
<keyword evidence="1" id="KW-1133">Transmembrane helix</keyword>
<reference evidence="2" key="1">
    <citation type="journal article" date="2013" name="J. Plant Res.">
        <title>Effect of fungi and light on seed germination of three Opuntia species from semiarid lands of central Mexico.</title>
        <authorList>
            <person name="Delgado-Sanchez P."/>
            <person name="Jimenez-Bremont J.F."/>
            <person name="Guerrero-Gonzalez Mde L."/>
            <person name="Flores J."/>
        </authorList>
    </citation>
    <scope>NUCLEOTIDE SEQUENCE</scope>
    <source>
        <tissue evidence="2">Cladode</tissue>
    </source>
</reference>
<evidence type="ECO:0000313" key="2">
    <source>
        <dbReference type="EMBL" id="MBA4643155.1"/>
    </source>
</evidence>